<dbReference type="EMBL" id="GBRH01168041">
    <property type="protein sequence ID" value="JAE29855.1"/>
    <property type="molecule type" value="Transcribed_RNA"/>
</dbReference>
<dbReference type="EMBL" id="GBRH01165784">
    <property type="protein sequence ID" value="JAE32112.1"/>
    <property type="molecule type" value="Transcribed_RNA"/>
</dbReference>
<reference evidence="1" key="2">
    <citation type="journal article" date="2015" name="Data Brief">
        <title>Shoot transcriptome of the giant reed, Arundo donax.</title>
        <authorList>
            <person name="Barrero R.A."/>
            <person name="Guerrero F.D."/>
            <person name="Moolhuijzen P."/>
            <person name="Goolsby J.A."/>
            <person name="Tidwell J."/>
            <person name="Bellgard S.E."/>
            <person name="Bellgard M.I."/>
        </authorList>
    </citation>
    <scope>NUCLEOTIDE SEQUENCE</scope>
    <source>
        <tissue evidence="1">Shoot tissue taken approximately 20 cm above the soil surface</tissue>
    </source>
</reference>
<accession>A0A0A9GXY3</accession>
<reference evidence="1" key="1">
    <citation type="submission" date="2014-09" db="EMBL/GenBank/DDBJ databases">
        <authorList>
            <person name="Magalhaes I.L.F."/>
            <person name="Oliveira U."/>
            <person name="Santos F.R."/>
            <person name="Vidigal T.H.D.A."/>
            <person name="Brescovit A.D."/>
            <person name="Santos A.J."/>
        </authorList>
    </citation>
    <scope>NUCLEOTIDE SEQUENCE</scope>
    <source>
        <tissue evidence="1">Shoot tissue taken approximately 20 cm above the soil surface</tissue>
    </source>
</reference>
<dbReference type="AlphaFoldDB" id="A0A0A9GXY3"/>
<name>A0A0A9GXY3_ARUDO</name>
<protein>
    <submittedName>
        <fullName evidence="1">Uncharacterized protein</fullName>
    </submittedName>
</protein>
<sequence>MLRSIPDPKINTEASTTPIAAAKSKAEDMEGSLFLSPFLLHKFPEANCEESCLETSSATNEVVMLRSGMLKSFDIMLTTDTPTAAEASSTGPKRPI</sequence>
<evidence type="ECO:0000313" key="1">
    <source>
        <dbReference type="EMBL" id="JAE29855.1"/>
    </source>
</evidence>
<proteinExistence type="predicted"/>
<organism evidence="1">
    <name type="scientific">Arundo donax</name>
    <name type="common">Giant reed</name>
    <name type="synonym">Donax arundinaceus</name>
    <dbReference type="NCBI Taxonomy" id="35708"/>
    <lineage>
        <taxon>Eukaryota</taxon>
        <taxon>Viridiplantae</taxon>
        <taxon>Streptophyta</taxon>
        <taxon>Embryophyta</taxon>
        <taxon>Tracheophyta</taxon>
        <taxon>Spermatophyta</taxon>
        <taxon>Magnoliopsida</taxon>
        <taxon>Liliopsida</taxon>
        <taxon>Poales</taxon>
        <taxon>Poaceae</taxon>
        <taxon>PACMAD clade</taxon>
        <taxon>Arundinoideae</taxon>
        <taxon>Arundineae</taxon>
        <taxon>Arundo</taxon>
    </lineage>
</organism>